<evidence type="ECO:0000313" key="3">
    <source>
        <dbReference type="Proteomes" id="UP001500190"/>
    </source>
</evidence>
<feature type="compositionally biased region" description="Basic and acidic residues" evidence="1">
    <location>
        <begin position="478"/>
        <end position="498"/>
    </location>
</feature>
<dbReference type="RefSeq" id="WP_344196557.1">
    <property type="nucleotide sequence ID" value="NZ_BAAAND010000008.1"/>
</dbReference>
<feature type="compositionally biased region" description="Basic and acidic residues" evidence="1">
    <location>
        <begin position="1459"/>
        <end position="1475"/>
    </location>
</feature>
<name>A0ABN2EAP0_9ACTN</name>
<keyword evidence="3" id="KW-1185">Reference proteome</keyword>
<evidence type="ECO:0000313" key="2">
    <source>
        <dbReference type="EMBL" id="GAA1600715.1"/>
    </source>
</evidence>
<protein>
    <submittedName>
        <fullName evidence="2">Uncharacterized protein</fullName>
    </submittedName>
</protein>
<gene>
    <name evidence="2" type="ORF">GCM10009742_55850</name>
</gene>
<dbReference type="EMBL" id="BAAAND010000008">
    <property type="protein sequence ID" value="GAA1600715.1"/>
    <property type="molecule type" value="Genomic_DNA"/>
</dbReference>
<feature type="compositionally biased region" description="Basic residues" evidence="1">
    <location>
        <begin position="1482"/>
        <end position="1501"/>
    </location>
</feature>
<feature type="region of interest" description="Disordered" evidence="1">
    <location>
        <begin position="1404"/>
        <end position="1534"/>
    </location>
</feature>
<sequence length="1534" mass="164840">MIRLTTPTLSAADATARARWAVGSALGILHPSAVPLRNGRVRLTTREDVLDAQVLRSLQQHLTRRAADRVVEDRLLAESVAILGAEIARARGQEPARGATDALDRYLGGPGLSPSRRAEAEAMLLVALGGAAAHDPQAAERLRRIPQPGTVVRTSEIVGTSGLISRDAQYLDARTARRTPTSHRRQRGNVGGQHRAPKRSRQQSTTGRRLWTSQIRGTGLERRERPASEGVLTSTHALDVLGAMNQDDLAATLTDQRPAGRLAVLRIPGIDEPQHVRVEVGDVPLGALASSVRHAGTATDPHVVQLSSRLTDQQLRVVWANQTSQLAQDVTAGRAERPHGLLGKLRSVFGSERRDRRAQADLASFQLLLRDWHEARADGRPVADLQRDLEGLARTIRRHGGSEPALPWADGVVVDPQAAAFGVAAGRAAAAANAAPHTPEHLRGQVVQQIEILRAAAEDLAMDTATKRNSSLDATTEAEQHEAAATDEDGQRDFGAPERARKLRVLADGARRKAVRHTEIAAGYETAAVTARKALAEYEQLLTRIDEGAPPARIAELAAAAERQVLAYERSLDKAMPVKDLLMTGTPDGQPVTLPADDINRILAANGIGRQLPGRGPAPLPSAEYRRLLSRDGMVFPVGHDPDADVSTLPQVRLRLVPRDLTEITNRNYEMAEQMSGTLGEGGTSVGTTDTHSTSTNFGLSLQPFLAMAAPGTPLHAVSQLVSPRVDVTRGRTLADSSGATAHYQSGWVDDNRGESLLYEWSGTWEIEVRNSPTEPWSTVETLDAGRQQTWVSSAYTVQAADETISLDEIGQGHEVTGEFPRHAVTSITGLQDVTDRLVRRTQQQYGDLDRVAYDHIAGLMVNDSHRLLREMSQPGGLTRRIPAGGETEYELTWEVEPVWADAKLVGESSSEMWQEEVLVDFAGSNASQTFGTSATATAGLAFPGKPDAVNPLGAATVLDNVGGSGVNVSPNVSAGRNVSRTGGQNVSMTTITPAVHRSQGPTQGVLVGLNVRATLRRAGDPKAAPIVETGTCEALLRVQENDLLRVGGRADKDAVPRNPDGTVKLGPDGRLLLRGDPAPATGPQQAPPWMGFGPDQIRGVGKALVQNLKGADAAQLQALDGLRKLGLVPPHGPTSGDDLQNRNYQQIIKHLNAPRIRAGINEACQSGLIVMLEDRGIAGTPKWRPFRLTVTQDHDETSGRMTTRGAGVSENENAVLLGISSRATGRTSGRSKALPLSAGVGGSRGPAAGISGLMGRLGLTGTRTARGRNFSHTAGRRVNRVTLSESTEPLDLLEQGIRIRFAEITDKGDAPPLADVRGSMRIGYDSAMTRAAEPVYEKDPKAPHDDAVQQAFPVAVDAGKYSAETEEYVGATDALCKAIPAIHADSTALAKLHAELAPNQFAREPRVAERRVPAAVHGRPGAGQPRTHAAEQDDPAAGVPDRRPRQGGRPDASGDASGEQRRHQVPDERRRIDVRYIVVRRDRRQHRGRPGRRRRCRPERRRVDLPDGRPVAVDHDQRGVRRRGPADQPRLAP</sequence>
<accession>A0ABN2EAP0</accession>
<feature type="compositionally biased region" description="Basic and acidic residues" evidence="1">
    <location>
        <begin position="1502"/>
        <end position="1520"/>
    </location>
</feature>
<dbReference type="Proteomes" id="UP001500190">
    <property type="component" value="Unassembled WGS sequence"/>
</dbReference>
<feature type="region of interest" description="Disordered" evidence="1">
    <location>
        <begin position="169"/>
        <end position="231"/>
    </location>
</feature>
<comment type="caution">
    <text evidence="2">The sequence shown here is derived from an EMBL/GenBank/DDBJ whole genome shotgun (WGS) entry which is preliminary data.</text>
</comment>
<feature type="region of interest" description="Disordered" evidence="1">
    <location>
        <begin position="467"/>
        <end position="498"/>
    </location>
</feature>
<feature type="compositionally biased region" description="Polar residues" evidence="1">
    <location>
        <begin position="202"/>
        <end position="216"/>
    </location>
</feature>
<feature type="compositionally biased region" description="Basic residues" evidence="1">
    <location>
        <begin position="176"/>
        <end position="187"/>
    </location>
</feature>
<feature type="region of interest" description="Disordered" evidence="1">
    <location>
        <begin position="1051"/>
        <end position="1071"/>
    </location>
</feature>
<evidence type="ECO:0000256" key="1">
    <source>
        <dbReference type="SAM" id="MobiDB-lite"/>
    </source>
</evidence>
<organism evidence="2 3">
    <name type="scientific">Kribbella karoonensis</name>
    <dbReference type="NCBI Taxonomy" id="324851"/>
    <lineage>
        <taxon>Bacteria</taxon>
        <taxon>Bacillati</taxon>
        <taxon>Actinomycetota</taxon>
        <taxon>Actinomycetes</taxon>
        <taxon>Propionibacteriales</taxon>
        <taxon>Kribbellaceae</taxon>
        <taxon>Kribbella</taxon>
    </lineage>
</organism>
<proteinExistence type="predicted"/>
<reference evidence="3" key="1">
    <citation type="journal article" date="2019" name="Int. J. Syst. Evol. Microbiol.">
        <title>The Global Catalogue of Microorganisms (GCM) 10K type strain sequencing project: providing services to taxonomists for standard genome sequencing and annotation.</title>
        <authorList>
            <consortium name="The Broad Institute Genomics Platform"/>
            <consortium name="The Broad Institute Genome Sequencing Center for Infectious Disease"/>
            <person name="Wu L."/>
            <person name="Ma J."/>
        </authorList>
    </citation>
    <scope>NUCLEOTIDE SEQUENCE [LARGE SCALE GENOMIC DNA]</scope>
    <source>
        <strain evidence="3">JCM 14304</strain>
    </source>
</reference>
<feature type="compositionally biased region" description="Basic and acidic residues" evidence="1">
    <location>
        <begin position="1404"/>
        <end position="1413"/>
    </location>
</feature>